<dbReference type="EMBL" id="KK119726">
    <property type="protein sequence ID" value="KFM76554.1"/>
    <property type="molecule type" value="Genomic_DNA"/>
</dbReference>
<reference evidence="2 3" key="1">
    <citation type="submission" date="2013-11" db="EMBL/GenBank/DDBJ databases">
        <title>Genome sequencing of Stegodyphus mimosarum.</title>
        <authorList>
            <person name="Bechsgaard J."/>
        </authorList>
    </citation>
    <scope>NUCLEOTIDE SEQUENCE [LARGE SCALE GENOMIC DNA]</scope>
</reference>
<keyword evidence="1" id="KW-1133">Transmembrane helix</keyword>
<gene>
    <name evidence="2" type="ORF">X975_12184</name>
</gene>
<dbReference type="Proteomes" id="UP000054359">
    <property type="component" value="Unassembled WGS sequence"/>
</dbReference>
<keyword evidence="1" id="KW-0812">Transmembrane</keyword>
<organism evidence="2 3">
    <name type="scientific">Stegodyphus mimosarum</name>
    <name type="common">African social velvet spider</name>
    <dbReference type="NCBI Taxonomy" id="407821"/>
    <lineage>
        <taxon>Eukaryota</taxon>
        <taxon>Metazoa</taxon>
        <taxon>Ecdysozoa</taxon>
        <taxon>Arthropoda</taxon>
        <taxon>Chelicerata</taxon>
        <taxon>Arachnida</taxon>
        <taxon>Araneae</taxon>
        <taxon>Araneomorphae</taxon>
        <taxon>Entelegynae</taxon>
        <taxon>Eresoidea</taxon>
        <taxon>Eresidae</taxon>
        <taxon>Stegodyphus</taxon>
    </lineage>
</organism>
<evidence type="ECO:0000313" key="2">
    <source>
        <dbReference type="EMBL" id="KFM76554.1"/>
    </source>
</evidence>
<keyword evidence="3" id="KW-1185">Reference proteome</keyword>
<feature type="non-terminal residue" evidence="2">
    <location>
        <position position="107"/>
    </location>
</feature>
<evidence type="ECO:0000313" key="3">
    <source>
        <dbReference type="Proteomes" id="UP000054359"/>
    </source>
</evidence>
<proteinExistence type="predicted"/>
<dbReference type="AlphaFoldDB" id="A0A087UGR5"/>
<name>A0A087UGR5_STEMI</name>
<evidence type="ECO:0000256" key="1">
    <source>
        <dbReference type="SAM" id="Phobius"/>
    </source>
</evidence>
<accession>A0A087UGR5</accession>
<feature type="transmembrane region" description="Helical" evidence="1">
    <location>
        <begin position="84"/>
        <end position="102"/>
    </location>
</feature>
<protein>
    <submittedName>
        <fullName evidence="2">Uncharacterized protein</fullName>
    </submittedName>
</protein>
<sequence>MITHIITNRKILLTMYLHCKSFSPGSKFISFHKFDQFSKQNEHTIKTQPFEMRNLTVRGVKTLKNNICCHYCCCLLFLAFLKKIFFFFFFFFFFLIVIFPSIHSTHS</sequence>
<keyword evidence="1" id="KW-0472">Membrane</keyword>